<proteinExistence type="predicted"/>
<dbReference type="InterPro" id="IPR051616">
    <property type="entry name" value="Cul2-RING_E3_ligase_SR"/>
</dbReference>
<dbReference type="GO" id="GO:0004672">
    <property type="term" value="F:protein kinase activity"/>
    <property type="evidence" value="ECO:0007669"/>
    <property type="project" value="InterPro"/>
</dbReference>
<dbReference type="SUPFAM" id="SSF48403">
    <property type="entry name" value="Ankyrin repeat"/>
    <property type="match status" value="1"/>
</dbReference>
<comment type="caution">
    <text evidence="4">The sequence shown here is derived from an EMBL/GenBank/DDBJ whole genome shotgun (WGS) entry which is preliminary data.</text>
</comment>
<dbReference type="PROSITE" id="PS50088">
    <property type="entry name" value="ANK_REPEAT"/>
    <property type="match status" value="1"/>
</dbReference>
<gene>
    <name evidence="4" type="ORF">LTR82_017937</name>
</gene>
<evidence type="ECO:0000313" key="5">
    <source>
        <dbReference type="Proteomes" id="UP001168146"/>
    </source>
</evidence>
<evidence type="ECO:0000256" key="1">
    <source>
        <dbReference type="PROSITE-ProRule" id="PRU00023"/>
    </source>
</evidence>
<dbReference type="SMART" id="SM00248">
    <property type="entry name" value="ANK"/>
    <property type="match status" value="4"/>
</dbReference>
<dbReference type="PROSITE" id="PS50297">
    <property type="entry name" value="ANK_REP_REGION"/>
    <property type="match status" value="1"/>
</dbReference>
<dbReference type="GO" id="GO:0005524">
    <property type="term" value="F:ATP binding"/>
    <property type="evidence" value="ECO:0007669"/>
    <property type="project" value="InterPro"/>
</dbReference>
<dbReference type="InterPro" id="IPR036770">
    <property type="entry name" value="Ankyrin_rpt-contain_sf"/>
</dbReference>
<evidence type="ECO:0000259" key="3">
    <source>
        <dbReference type="PROSITE" id="PS50011"/>
    </source>
</evidence>
<dbReference type="PANTHER" id="PTHR46224:SF64">
    <property type="entry name" value="IQ MOTIF AND ANKYRIN REPEAT DOMAIN-CONTAINING PROTEIN 1"/>
    <property type="match status" value="1"/>
</dbReference>
<dbReference type="PANTHER" id="PTHR46224">
    <property type="entry name" value="ANKYRIN REPEAT FAMILY PROTEIN"/>
    <property type="match status" value="1"/>
</dbReference>
<keyword evidence="1" id="KW-0040">ANK repeat</keyword>
<organism evidence="4 5">
    <name type="scientific">Friedmanniomyces endolithicus</name>
    <dbReference type="NCBI Taxonomy" id="329885"/>
    <lineage>
        <taxon>Eukaryota</taxon>
        <taxon>Fungi</taxon>
        <taxon>Dikarya</taxon>
        <taxon>Ascomycota</taxon>
        <taxon>Pezizomycotina</taxon>
        <taxon>Dothideomycetes</taxon>
        <taxon>Dothideomycetidae</taxon>
        <taxon>Mycosphaerellales</taxon>
        <taxon>Teratosphaeriaceae</taxon>
        <taxon>Friedmanniomyces</taxon>
    </lineage>
</organism>
<dbReference type="EMBL" id="JASUXU010000201">
    <property type="protein sequence ID" value="KAK0302259.1"/>
    <property type="molecule type" value="Genomic_DNA"/>
</dbReference>
<dbReference type="InterPro" id="IPR002110">
    <property type="entry name" value="Ankyrin_rpt"/>
</dbReference>
<evidence type="ECO:0000313" key="4">
    <source>
        <dbReference type="EMBL" id="KAK0302259.1"/>
    </source>
</evidence>
<dbReference type="InterPro" id="IPR000719">
    <property type="entry name" value="Prot_kinase_dom"/>
</dbReference>
<sequence length="567" mass="62516">MGQPPHPELDKAIATGIEEYTLAELVRVRNQYPQPSVTLNTAVSYATQCEQLGILNLLLENGITANDTNIQAAISHGHIPIVARLLEAVPGHIDMLFRNGKTALSLAVAHADLVIWLLAHGADPNAEDAWAETPLSRAVESECYSAIDILLSAGANVKQGAPLHMCLCIKNEQESLRLMTRILTLGASVDKYQGDNAPMWDKAGFWRGTALHTACIIGSVSAVRLLLAYGANPLLKQKVSSVVIQESSALDEARNRNHTDIIRRATALVEEFLRGCTPRGKRTSVEEEERRYQGAEQGPSSSGPTAKYNAVVFAVITAHDTLNLVDSAFRLEHNWRWFSKAAGGVALEPTLNSRETTPADDAQSGDVEKKEVLGDRLVVTFSKLISRPSGSSRNEVNQRKTEWRRSAEEGYVAPGFPFSAEDRFSGTTIHRGRFAIQIDFPNHGRKSPRYVIYLQAFVDKLKAATERSMVDHQSVEALGLDTTPSTQAPSEAGTPRERLIYYEVAEIGPGAYGKVLKTIKARDGKAFASKIFRPPLNRNKRRRDDPDPNWLMSIRREFAIIRDNPHS</sequence>
<dbReference type="PROSITE" id="PS50011">
    <property type="entry name" value="PROTEIN_KINASE_DOM"/>
    <property type="match status" value="1"/>
</dbReference>
<accession>A0AAN6IZS0</accession>
<reference evidence="4" key="1">
    <citation type="submission" date="2021-12" db="EMBL/GenBank/DDBJ databases">
        <title>Black yeast isolated from Biological Soil Crust.</title>
        <authorList>
            <person name="Kurbessoian T."/>
        </authorList>
    </citation>
    <scope>NUCLEOTIDE SEQUENCE</scope>
    <source>
        <strain evidence="4">CCFEE 5208</strain>
    </source>
</reference>
<feature type="region of interest" description="Disordered" evidence="2">
    <location>
        <begin position="280"/>
        <end position="303"/>
    </location>
</feature>
<feature type="repeat" description="ANK" evidence="1">
    <location>
        <begin position="209"/>
        <end position="238"/>
    </location>
</feature>
<evidence type="ECO:0000256" key="2">
    <source>
        <dbReference type="SAM" id="MobiDB-lite"/>
    </source>
</evidence>
<feature type="domain" description="Protein kinase" evidence="3">
    <location>
        <begin position="501"/>
        <end position="567"/>
    </location>
</feature>
<dbReference type="Proteomes" id="UP001168146">
    <property type="component" value="Unassembled WGS sequence"/>
</dbReference>
<name>A0AAN6IZS0_9PEZI</name>
<dbReference type="Pfam" id="PF00023">
    <property type="entry name" value="Ank"/>
    <property type="match status" value="1"/>
</dbReference>
<dbReference type="AlphaFoldDB" id="A0AAN6IZS0"/>
<dbReference type="Gene3D" id="1.25.40.20">
    <property type="entry name" value="Ankyrin repeat-containing domain"/>
    <property type="match status" value="1"/>
</dbReference>
<protein>
    <recommendedName>
        <fullName evidence="3">Protein kinase domain-containing protein</fullName>
    </recommendedName>
</protein>
<dbReference type="Pfam" id="PF12796">
    <property type="entry name" value="Ank_2"/>
    <property type="match status" value="1"/>
</dbReference>
<feature type="compositionally biased region" description="Basic and acidic residues" evidence="2">
    <location>
        <begin position="283"/>
        <end position="293"/>
    </location>
</feature>